<gene>
    <name evidence="1" type="ORF">HUE57_13565</name>
</gene>
<dbReference type="KEGG" id="rev:HUE57_13565"/>
<accession>A0A6N0I0Z5</accession>
<evidence type="ECO:0008006" key="3">
    <source>
        <dbReference type="Google" id="ProtNLM"/>
    </source>
</evidence>
<keyword evidence="2" id="KW-1185">Reference proteome</keyword>
<dbReference type="Proteomes" id="UP000509658">
    <property type="component" value="Chromosome"/>
</dbReference>
<reference evidence="1 2" key="1">
    <citation type="submission" date="2020-05" db="EMBL/GenBank/DDBJ databases">
        <title>Horizontal transmission and recombination maintain forever young bacterial symbiont genomes.</title>
        <authorList>
            <person name="Russell S.L."/>
            <person name="Pepper-Tunick E."/>
            <person name="Svedberg J."/>
            <person name="Byrne A."/>
            <person name="Ruelas Castillo J."/>
            <person name="Vollmers C."/>
            <person name="Beinart R.A."/>
            <person name="Corbett-Detig R."/>
        </authorList>
    </citation>
    <scope>NUCLEOTIDE SEQUENCE [LARGE SCALE GENOMIC DNA]</scope>
    <source>
        <strain evidence="1">Santa_Monica_outfall</strain>
    </source>
</reference>
<name>A0A6N0I0Z5_9GAMM</name>
<protein>
    <recommendedName>
        <fullName evidence="3">PAS domain-containing protein</fullName>
    </recommendedName>
</protein>
<sequence length="60" mass="6877">MTGCLSEEIVGKSVDLLMPRRSGHCHQSFIEQFVDTGESTVVNAGLKERHFYVKMVKYRM</sequence>
<dbReference type="InterPro" id="IPR035965">
    <property type="entry name" value="PAS-like_dom_sf"/>
</dbReference>
<proteinExistence type="predicted"/>
<dbReference type="Gene3D" id="3.30.450.20">
    <property type="entry name" value="PAS domain"/>
    <property type="match status" value="1"/>
</dbReference>
<evidence type="ECO:0000313" key="1">
    <source>
        <dbReference type="EMBL" id="QKQ28274.1"/>
    </source>
</evidence>
<evidence type="ECO:0000313" key="2">
    <source>
        <dbReference type="Proteomes" id="UP000509658"/>
    </source>
</evidence>
<dbReference type="AlphaFoldDB" id="A0A6N0I0Z5"/>
<dbReference type="SUPFAM" id="SSF55785">
    <property type="entry name" value="PYP-like sensor domain (PAS domain)"/>
    <property type="match status" value="1"/>
</dbReference>
<dbReference type="EMBL" id="CP054491">
    <property type="protein sequence ID" value="QKQ28274.1"/>
    <property type="molecule type" value="Genomic_DNA"/>
</dbReference>
<organism evidence="1 2">
    <name type="scientific">Candidatus Reidiella endopervernicosa</name>
    <dbReference type="NCBI Taxonomy" id="2738883"/>
    <lineage>
        <taxon>Bacteria</taxon>
        <taxon>Pseudomonadati</taxon>
        <taxon>Pseudomonadota</taxon>
        <taxon>Gammaproteobacteria</taxon>
        <taxon>Candidatus Reidiella</taxon>
    </lineage>
</organism>